<dbReference type="InterPro" id="IPR036866">
    <property type="entry name" value="RibonucZ/Hydroxyglut_hydro"/>
</dbReference>
<dbReference type="SMART" id="SM00849">
    <property type="entry name" value="Lactamase_B"/>
    <property type="match status" value="1"/>
</dbReference>
<protein>
    <submittedName>
        <fullName evidence="2">MBL fold metallo-hydrolase</fullName>
    </submittedName>
</protein>
<dbReference type="EMBL" id="JACXAH010000008">
    <property type="protein sequence ID" value="MBD1372006.1"/>
    <property type="molecule type" value="Genomic_DNA"/>
</dbReference>
<evidence type="ECO:0000259" key="1">
    <source>
        <dbReference type="SMART" id="SM00849"/>
    </source>
</evidence>
<dbReference type="Pfam" id="PF12706">
    <property type="entry name" value="Lactamase_B_2"/>
    <property type="match status" value="1"/>
</dbReference>
<comment type="caution">
    <text evidence="2">The sequence shown here is derived from an EMBL/GenBank/DDBJ whole genome shotgun (WGS) entry which is preliminary data.</text>
</comment>
<dbReference type="RefSeq" id="WP_191141811.1">
    <property type="nucleotide sequence ID" value="NZ_JACXAH010000008.1"/>
</dbReference>
<dbReference type="PANTHER" id="PTHR47619">
    <property type="entry name" value="METALLO-HYDROLASE YYCJ-RELATED"/>
    <property type="match status" value="1"/>
</dbReference>
<dbReference type="SUPFAM" id="SSF56281">
    <property type="entry name" value="Metallo-hydrolase/oxidoreductase"/>
    <property type="match status" value="1"/>
</dbReference>
<evidence type="ECO:0000313" key="3">
    <source>
        <dbReference type="Proteomes" id="UP000661691"/>
    </source>
</evidence>
<dbReference type="AlphaFoldDB" id="A0A926N8D8"/>
<dbReference type="Gene3D" id="3.60.15.10">
    <property type="entry name" value="Ribonuclease Z/Hydroxyacylglutathione hydrolase-like"/>
    <property type="match status" value="1"/>
</dbReference>
<accession>A0A926N8D8</accession>
<dbReference type="Proteomes" id="UP000661691">
    <property type="component" value="Unassembled WGS sequence"/>
</dbReference>
<dbReference type="PANTHER" id="PTHR47619:SF1">
    <property type="entry name" value="EXODEOXYRIBONUCLEASE WALJ"/>
    <property type="match status" value="1"/>
</dbReference>
<proteinExistence type="predicted"/>
<keyword evidence="3" id="KW-1185">Reference proteome</keyword>
<sequence length="265" mass="29731">MQFSVLASGSTGNSLYVETEQVRILIDAGLSGKQITERLSLVGADPATLTAIFVSHEHIDHVKGVGVLARKYQIPIYMNEATWRNLPSSVGEIPPTLQHIFPVHSSIELKNIRIESFPISHDAAQPMNFWIANRDAKLAVVTDLGYVNQKIVDRVTDVDTLIWESNHDVEMLRMGAYPWSVKRRILSDVGHLSNEDAAVALTDILKGKGENVYLAHLSKDNNLRELAHMTVKNILEETGLRKNRDFHLHPTFDDKPTPLRKVRTS</sequence>
<gene>
    <name evidence="2" type="ORF">IC620_06485</name>
</gene>
<feature type="domain" description="Metallo-beta-lactamase" evidence="1">
    <location>
        <begin position="11"/>
        <end position="216"/>
    </location>
</feature>
<organism evidence="2 3">
    <name type="scientific">Polycladospora coralii</name>
    <dbReference type="NCBI Taxonomy" id="2771432"/>
    <lineage>
        <taxon>Bacteria</taxon>
        <taxon>Bacillati</taxon>
        <taxon>Bacillota</taxon>
        <taxon>Bacilli</taxon>
        <taxon>Bacillales</taxon>
        <taxon>Thermoactinomycetaceae</taxon>
        <taxon>Polycladospora</taxon>
    </lineage>
</organism>
<name>A0A926N8D8_9BACL</name>
<dbReference type="InterPro" id="IPR001279">
    <property type="entry name" value="Metallo-B-lactamas"/>
</dbReference>
<dbReference type="InterPro" id="IPR052533">
    <property type="entry name" value="WalJ/YycJ-like"/>
</dbReference>
<evidence type="ECO:0000313" key="2">
    <source>
        <dbReference type="EMBL" id="MBD1372006.1"/>
    </source>
</evidence>
<reference evidence="2" key="1">
    <citation type="submission" date="2020-09" db="EMBL/GenBank/DDBJ databases">
        <title>A novel bacterium of genus Hazenella, isolated from South China Sea.</title>
        <authorList>
            <person name="Huang H."/>
            <person name="Mo K."/>
            <person name="Hu Y."/>
        </authorList>
    </citation>
    <scope>NUCLEOTIDE SEQUENCE</scope>
    <source>
        <strain evidence="2">IB182357</strain>
    </source>
</reference>